<dbReference type="EMBL" id="KZ302021">
    <property type="protein sequence ID" value="PFH49706.1"/>
    <property type="molecule type" value="Genomic_DNA"/>
</dbReference>
<protein>
    <recommendedName>
        <fullName evidence="6">FAD-binding PCMH-type domain-containing protein</fullName>
    </recommendedName>
</protein>
<dbReference type="GO" id="GO:0071949">
    <property type="term" value="F:FAD binding"/>
    <property type="evidence" value="ECO:0007669"/>
    <property type="project" value="InterPro"/>
</dbReference>
<keyword evidence="4" id="KW-0560">Oxidoreductase</keyword>
<evidence type="ECO:0000313" key="7">
    <source>
        <dbReference type="EMBL" id="PFH49706.1"/>
    </source>
</evidence>
<gene>
    <name evidence="7" type="ORF">AMATHDRAFT_147027</name>
</gene>
<feature type="chain" id="PRO_5013061026" description="FAD-binding PCMH-type domain-containing protein" evidence="5">
    <location>
        <begin position="23"/>
        <end position="481"/>
    </location>
</feature>
<feature type="signal peptide" evidence="5">
    <location>
        <begin position="1"/>
        <end position="22"/>
    </location>
</feature>
<dbReference type="InterPro" id="IPR006094">
    <property type="entry name" value="Oxid_FAD_bind_N"/>
</dbReference>
<name>A0A2A9NPM9_9AGAR</name>
<dbReference type="STRING" id="703135.A0A2A9NPM9"/>
<evidence type="ECO:0000256" key="3">
    <source>
        <dbReference type="ARBA" id="ARBA00022827"/>
    </source>
</evidence>
<dbReference type="SUPFAM" id="SSF56176">
    <property type="entry name" value="FAD-binding/transporter-associated domain-like"/>
    <property type="match status" value="1"/>
</dbReference>
<evidence type="ECO:0000259" key="6">
    <source>
        <dbReference type="PROSITE" id="PS51387"/>
    </source>
</evidence>
<sequence>MRITVLVTASLCLGSTVSIVHGGFIKRKDGNRQDVAQDTCQKLQSKLGTTVVQTDGSDEWSTTIDAPWNLANDGVEPACIVFPYDYTHVSAAMKEIFNNGANYAVQAGSHTAMQGWNVVEGGVLITFSHMKNASYSLETDTITLQPGLDWESAIIATERFGVAPLGARVRDVGTGFLLGGGISFLSPQYGFGSDMFKELDVVLPNGDFVTANANNQYSDLFWALKGCANQCGIHPASASAEVVDAITEFNIREDPKASAYFYLTLFVTLSLKIDLVIMTLFNQNTNPDGTTYEFSDSYIFYHGAELPDSIFGKLLSIPSISQDLKPLSYYDVATFVGKYPKGNIQLFGGGANYRNSVELKATHANWLNFTRTMAAEIHQSYLAYTPLLTPMINAGRQRGGNPMDAPTGGYVTINFGLTLPAGVTTVSEELQNARLLLMKQSPPSPGLPLYIGEIDRTQDAYATYNQYEKLKQVHDKYDPTK</sequence>
<accession>A0A2A9NPM9</accession>
<keyword evidence="5" id="KW-0732">Signal</keyword>
<evidence type="ECO:0000313" key="8">
    <source>
        <dbReference type="Proteomes" id="UP000242287"/>
    </source>
</evidence>
<dbReference type="Gene3D" id="3.30.465.10">
    <property type="match status" value="1"/>
</dbReference>
<dbReference type="InterPro" id="IPR016169">
    <property type="entry name" value="FAD-bd_PCMH_sub2"/>
</dbReference>
<dbReference type="Proteomes" id="UP000242287">
    <property type="component" value="Unassembled WGS sequence"/>
</dbReference>
<dbReference type="InterPro" id="IPR016166">
    <property type="entry name" value="FAD-bd_PCMH"/>
</dbReference>
<dbReference type="AlphaFoldDB" id="A0A2A9NPM9"/>
<evidence type="ECO:0000256" key="1">
    <source>
        <dbReference type="ARBA" id="ARBA00005466"/>
    </source>
</evidence>
<dbReference type="InterPro" id="IPR036318">
    <property type="entry name" value="FAD-bd_PCMH-like_sf"/>
</dbReference>
<proteinExistence type="inferred from homology"/>
<keyword evidence="8" id="KW-1185">Reference proteome</keyword>
<dbReference type="PROSITE" id="PS51387">
    <property type="entry name" value="FAD_PCMH"/>
    <property type="match status" value="1"/>
</dbReference>
<dbReference type="GO" id="GO:0016491">
    <property type="term" value="F:oxidoreductase activity"/>
    <property type="evidence" value="ECO:0007669"/>
    <property type="project" value="UniProtKB-KW"/>
</dbReference>
<organism evidence="7 8">
    <name type="scientific">Amanita thiersii Skay4041</name>
    <dbReference type="NCBI Taxonomy" id="703135"/>
    <lineage>
        <taxon>Eukaryota</taxon>
        <taxon>Fungi</taxon>
        <taxon>Dikarya</taxon>
        <taxon>Basidiomycota</taxon>
        <taxon>Agaricomycotina</taxon>
        <taxon>Agaricomycetes</taxon>
        <taxon>Agaricomycetidae</taxon>
        <taxon>Agaricales</taxon>
        <taxon>Pluteineae</taxon>
        <taxon>Amanitaceae</taxon>
        <taxon>Amanita</taxon>
    </lineage>
</organism>
<evidence type="ECO:0000256" key="4">
    <source>
        <dbReference type="ARBA" id="ARBA00023002"/>
    </source>
</evidence>
<keyword evidence="3" id="KW-0274">FAD</keyword>
<dbReference type="PANTHER" id="PTHR42973:SF13">
    <property type="entry name" value="FAD-BINDING PCMH-TYPE DOMAIN-CONTAINING PROTEIN"/>
    <property type="match status" value="1"/>
</dbReference>
<reference evidence="7 8" key="1">
    <citation type="submission" date="2014-02" db="EMBL/GenBank/DDBJ databases">
        <title>Transposable element dynamics among asymbiotic and ectomycorrhizal Amanita fungi.</title>
        <authorList>
            <consortium name="DOE Joint Genome Institute"/>
            <person name="Hess J."/>
            <person name="Skrede I."/>
            <person name="Wolfe B."/>
            <person name="LaButti K."/>
            <person name="Ohm R.A."/>
            <person name="Grigoriev I.V."/>
            <person name="Pringle A."/>
        </authorList>
    </citation>
    <scope>NUCLEOTIDE SEQUENCE [LARGE SCALE GENOMIC DNA]</scope>
    <source>
        <strain evidence="7 8">SKay4041</strain>
    </source>
</reference>
<evidence type="ECO:0000256" key="5">
    <source>
        <dbReference type="SAM" id="SignalP"/>
    </source>
</evidence>
<keyword evidence="2" id="KW-0285">Flavoprotein</keyword>
<evidence type="ECO:0000256" key="2">
    <source>
        <dbReference type="ARBA" id="ARBA00022630"/>
    </source>
</evidence>
<comment type="similarity">
    <text evidence="1">Belongs to the oxygen-dependent FAD-linked oxidoreductase family.</text>
</comment>
<dbReference type="PANTHER" id="PTHR42973">
    <property type="entry name" value="BINDING OXIDOREDUCTASE, PUTATIVE (AFU_ORTHOLOGUE AFUA_1G17690)-RELATED"/>
    <property type="match status" value="1"/>
</dbReference>
<dbReference type="InterPro" id="IPR050416">
    <property type="entry name" value="FAD-linked_Oxidoreductase"/>
</dbReference>
<feature type="domain" description="FAD-binding PCMH-type" evidence="6">
    <location>
        <begin position="73"/>
        <end position="256"/>
    </location>
</feature>
<dbReference type="OrthoDB" id="2151789at2759"/>
<dbReference type="Pfam" id="PF01565">
    <property type="entry name" value="FAD_binding_4"/>
    <property type="match status" value="1"/>
</dbReference>